<name>A2EJM2_TRIV3</name>
<dbReference type="AlphaFoldDB" id="A2EJM2"/>
<feature type="region of interest" description="Disordered" evidence="2">
    <location>
        <begin position="412"/>
        <end position="432"/>
    </location>
</feature>
<evidence type="ECO:0000256" key="1">
    <source>
        <dbReference type="SAM" id="Coils"/>
    </source>
</evidence>
<dbReference type="InParanoid" id="A2EJM2"/>
<evidence type="ECO:0000313" key="4">
    <source>
        <dbReference type="Proteomes" id="UP000001542"/>
    </source>
</evidence>
<organism evidence="3 4">
    <name type="scientific">Trichomonas vaginalis (strain ATCC PRA-98 / G3)</name>
    <dbReference type="NCBI Taxonomy" id="412133"/>
    <lineage>
        <taxon>Eukaryota</taxon>
        <taxon>Metamonada</taxon>
        <taxon>Parabasalia</taxon>
        <taxon>Trichomonadida</taxon>
        <taxon>Trichomonadidae</taxon>
        <taxon>Trichomonas</taxon>
    </lineage>
</organism>
<dbReference type="SMR" id="A2EJM2"/>
<dbReference type="Proteomes" id="UP000001542">
    <property type="component" value="Unassembled WGS sequence"/>
</dbReference>
<evidence type="ECO:0000313" key="3">
    <source>
        <dbReference type="EMBL" id="EAY07096.1"/>
    </source>
</evidence>
<sequence>MQTIGRFVKLSLDDSALDRAFEQINTRIDRQEEMIHELQRQMKDRPTRSELKDVNDNLQKLIDDKNKETNKQIDTLIEGLENKLKDLETTLENRMLDTANMMNLTIQQKFDELENRNNNGDTKMSDFIERLQALEETTFNNGKKLHLTREAVQQIASSICYLNNTNAILDNTLPDTLKAAVGTVTTNFKDIFDQLNKLKDRVSNIALKERRAPPQVIEKPVQQGNPLDIDISNIHPYPSVTAHWRDAPDLPPINQFMNIGEVVDYIYRMVPKLQAHLTAMQGKIVENANDILGKVDKSLVEKMFEKFQAVIGEMAGRVDELKDCIEETATRDEINAMIEDIFNSMTQGGQTAIGRVRCIACGREIPQVTGATSEEDATRMLGQPTNSYAGKGGTTNLGLLYAKKDGMDSAIIESPRSIRPFKPQTARPKTPR</sequence>
<dbReference type="KEGG" id="tva:4764982"/>
<keyword evidence="4" id="KW-1185">Reference proteome</keyword>
<proteinExistence type="predicted"/>
<feature type="coiled-coil region" evidence="1">
    <location>
        <begin position="21"/>
        <end position="97"/>
    </location>
</feature>
<accession>A2EJM2</accession>
<protein>
    <submittedName>
        <fullName evidence="3">Uncharacterized protein</fullName>
    </submittedName>
</protein>
<dbReference type="VEuPathDB" id="TrichDB:TVAG_342600"/>
<dbReference type="EMBL" id="DS113407">
    <property type="protein sequence ID" value="EAY07096.1"/>
    <property type="molecule type" value="Genomic_DNA"/>
</dbReference>
<dbReference type="VEuPathDB" id="TrichDB:TVAGG3_0579280"/>
<reference evidence="3" key="2">
    <citation type="journal article" date="2007" name="Science">
        <title>Draft genome sequence of the sexually transmitted pathogen Trichomonas vaginalis.</title>
        <authorList>
            <person name="Carlton J.M."/>
            <person name="Hirt R.P."/>
            <person name="Silva J.C."/>
            <person name="Delcher A.L."/>
            <person name="Schatz M."/>
            <person name="Zhao Q."/>
            <person name="Wortman J.R."/>
            <person name="Bidwell S.L."/>
            <person name="Alsmark U.C.M."/>
            <person name="Besteiro S."/>
            <person name="Sicheritz-Ponten T."/>
            <person name="Noel C.J."/>
            <person name="Dacks J.B."/>
            <person name="Foster P.G."/>
            <person name="Simillion C."/>
            <person name="Van de Peer Y."/>
            <person name="Miranda-Saavedra D."/>
            <person name="Barton G.J."/>
            <person name="Westrop G.D."/>
            <person name="Mueller S."/>
            <person name="Dessi D."/>
            <person name="Fiori P.L."/>
            <person name="Ren Q."/>
            <person name="Paulsen I."/>
            <person name="Zhang H."/>
            <person name="Bastida-Corcuera F.D."/>
            <person name="Simoes-Barbosa A."/>
            <person name="Brown M.T."/>
            <person name="Hayes R.D."/>
            <person name="Mukherjee M."/>
            <person name="Okumura C.Y."/>
            <person name="Schneider R."/>
            <person name="Smith A.J."/>
            <person name="Vanacova S."/>
            <person name="Villalvazo M."/>
            <person name="Haas B.J."/>
            <person name="Pertea M."/>
            <person name="Feldblyum T.V."/>
            <person name="Utterback T.R."/>
            <person name="Shu C.L."/>
            <person name="Osoegawa K."/>
            <person name="de Jong P.J."/>
            <person name="Hrdy I."/>
            <person name="Horvathova L."/>
            <person name="Zubacova Z."/>
            <person name="Dolezal P."/>
            <person name="Malik S.B."/>
            <person name="Logsdon J.M. Jr."/>
            <person name="Henze K."/>
            <person name="Gupta A."/>
            <person name="Wang C.C."/>
            <person name="Dunne R.L."/>
            <person name="Upcroft J.A."/>
            <person name="Upcroft P."/>
            <person name="White O."/>
            <person name="Salzberg S.L."/>
            <person name="Tang P."/>
            <person name="Chiu C.-H."/>
            <person name="Lee Y.-S."/>
            <person name="Embley T.M."/>
            <person name="Coombs G.H."/>
            <person name="Mottram J.C."/>
            <person name="Tachezy J."/>
            <person name="Fraser-Liggett C.M."/>
            <person name="Johnson P.J."/>
        </authorList>
    </citation>
    <scope>NUCLEOTIDE SEQUENCE [LARGE SCALE GENOMIC DNA]</scope>
    <source>
        <strain evidence="3">G3</strain>
    </source>
</reference>
<dbReference type="OrthoDB" id="10261769at2759"/>
<dbReference type="RefSeq" id="XP_001319319.1">
    <property type="nucleotide sequence ID" value="XM_001319284.1"/>
</dbReference>
<evidence type="ECO:0000256" key="2">
    <source>
        <dbReference type="SAM" id="MobiDB-lite"/>
    </source>
</evidence>
<reference evidence="3" key="1">
    <citation type="submission" date="2006-10" db="EMBL/GenBank/DDBJ databases">
        <authorList>
            <person name="Amadeo P."/>
            <person name="Zhao Q."/>
            <person name="Wortman J."/>
            <person name="Fraser-Liggett C."/>
            <person name="Carlton J."/>
        </authorList>
    </citation>
    <scope>NUCLEOTIDE SEQUENCE</scope>
    <source>
        <strain evidence="3">G3</strain>
    </source>
</reference>
<gene>
    <name evidence="3" type="ORF">TVAG_342600</name>
</gene>
<keyword evidence="1" id="KW-0175">Coiled coil</keyword>